<protein>
    <submittedName>
        <fullName evidence="1">Uncharacterized protein</fullName>
    </submittedName>
</protein>
<evidence type="ECO:0000313" key="2">
    <source>
        <dbReference type="Proteomes" id="UP000013782"/>
    </source>
</evidence>
<dbReference type="RefSeq" id="WP_010756070.1">
    <property type="nucleotide sequence ID" value="NZ_ASWD01000007.1"/>
</dbReference>
<dbReference type="Proteomes" id="UP000013782">
    <property type="component" value="Unassembled WGS sequence"/>
</dbReference>
<gene>
    <name evidence="1" type="ORF">UAU_01015</name>
</gene>
<dbReference type="HOGENOM" id="CLU_2371411_0_0_9"/>
<dbReference type="PATRIC" id="fig|1158607.3.peg.1021"/>
<name>R2SMI6_9ENTE</name>
<keyword evidence="2" id="KW-1185">Reference proteome</keyword>
<dbReference type="EMBL" id="AJAQ01000008">
    <property type="protein sequence ID" value="EOH96365.1"/>
    <property type="molecule type" value="Genomic_DNA"/>
</dbReference>
<proteinExistence type="predicted"/>
<dbReference type="STRING" id="160454.RV10_GL000899"/>
<comment type="caution">
    <text evidence="1">The sequence shown here is derived from an EMBL/GenBank/DDBJ whole genome shotgun (WGS) entry which is preliminary data.</text>
</comment>
<dbReference type="OrthoDB" id="2414511at2"/>
<dbReference type="AlphaFoldDB" id="R2SMI6"/>
<accession>R2SMI6</accession>
<evidence type="ECO:0000313" key="1">
    <source>
        <dbReference type="EMBL" id="EOH96365.1"/>
    </source>
</evidence>
<reference evidence="1 2" key="1">
    <citation type="submission" date="2013-02" db="EMBL/GenBank/DDBJ databases">
        <title>The Genome Sequence of Enterococcus pallens BAA-351.</title>
        <authorList>
            <consortium name="The Broad Institute Genome Sequencing Platform"/>
            <consortium name="The Broad Institute Genome Sequencing Center for Infectious Disease"/>
            <person name="Earl A.M."/>
            <person name="Gilmore M.S."/>
            <person name="Lebreton F."/>
            <person name="Walker B."/>
            <person name="Young S.K."/>
            <person name="Zeng Q."/>
            <person name="Gargeya S."/>
            <person name="Fitzgerald M."/>
            <person name="Haas B."/>
            <person name="Abouelleil A."/>
            <person name="Alvarado L."/>
            <person name="Arachchi H.M."/>
            <person name="Berlin A.M."/>
            <person name="Chapman S.B."/>
            <person name="Dewar J."/>
            <person name="Goldberg J."/>
            <person name="Griggs A."/>
            <person name="Gujja S."/>
            <person name="Hansen M."/>
            <person name="Howarth C."/>
            <person name="Imamovic A."/>
            <person name="Larimer J."/>
            <person name="McCowan C."/>
            <person name="Murphy C."/>
            <person name="Neiman D."/>
            <person name="Pearson M."/>
            <person name="Priest M."/>
            <person name="Roberts A."/>
            <person name="Saif S."/>
            <person name="Shea T."/>
            <person name="Sisk P."/>
            <person name="Sykes S."/>
            <person name="Wortman J."/>
            <person name="Nusbaum C."/>
            <person name="Birren B."/>
        </authorList>
    </citation>
    <scope>NUCLEOTIDE SEQUENCE [LARGE SCALE GENOMIC DNA]</scope>
    <source>
        <strain evidence="1 2">ATCC BAA-351</strain>
    </source>
</reference>
<sequence>MDYSDWIDMKVTGNHWALKGKKTVKAIYITEFNVSEVEELTQAFTRFDVSGTTLLTGFMSFQNFPVWMININPRSKQKKFIFEHSIQNYLEVVV</sequence>
<organism evidence="1 2">
    <name type="scientific">Enterococcus pallens ATCC BAA-351</name>
    <dbReference type="NCBI Taxonomy" id="1158607"/>
    <lineage>
        <taxon>Bacteria</taxon>
        <taxon>Bacillati</taxon>
        <taxon>Bacillota</taxon>
        <taxon>Bacilli</taxon>
        <taxon>Lactobacillales</taxon>
        <taxon>Enterococcaceae</taxon>
        <taxon>Enterococcus</taxon>
    </lineage>
</organism>